<feature type="signal peptide" evidence="5">
    <location>
        <begin position="1"/>
        <end position="23"/>
    </location>
</feature>
<dbReference type="InterPro" id="IPR002130">
    <property type="entry name" value="Cyclophilin-type_PPIase_dom"/>
</dbReference>
<dbReference type="PANTHER" id="PTHR11071:SF561">
    <property type="entry name" value="PEPTIDYL-PROLYL CIS-TRANS ISOMERASE D-RELATED"/>
    <property type="match status" value="1"/>
</dbReference>
<evidence type="ECO:0000256" key="3">
    <source>
        <dbReference type="ARBA" id="ARBA00023110"/>
    </source>
</evidence>
<feature type="chain" id="PRO_5006773545" description="Peptidyl-prolyl cis-trans isomerase" evidence="5">
    <location>
        <begin position="24"/>
        <end position="209"/>
    </location>
</feature>
<dbReference type="GO" id="GO:0006457">
    <property type="term" value="P:protein folding"/>
    <property type="evidence" value="ECO:0000318"/>
    <property type="project" value="GO_Central"/>
</dbReference>
<keyword evidence="3 5" id="KW-0697">Rotamase</keyword>
<protein>
    <recommendedName>
        <fullName evidence="5">Peptidyl-prolyl cis-trans isomerase</fullName>
        <shortName evidence="5">PPIase</shortName>
        <ecNumber evidence="5">5.2.1.8</ecNumber>
    </recommendedName>
</protein>
<dbReference type="CDD" id="cd01926">
    <property type="entry name" value="cyclophilin_ABH_like"/>
    <property type="match status" value="1"/>
</dbReference>
<evidence type="ECO:0000313" key="7">
    <source>
        <dbReference type="EMBL" id="GAQ83029.1"/>
    </source>
</evidence>
<evidence type="ECO:0000313" key="8">
    <source>
        <dbReference type="Proteomes" id="UP000054558"/>
    </source>
</evidence>
<dbReference type="Gene3D" id="2.40.100.10">
    <property type="entry name" value="Cyclophilin-like"/>
    <property type="match status" value="1"/>
</dbReference>
<dbReference type="Pfam" id="PF00160">
    <property type="entry name" value="Pro_isomerase"/>
    <property type="match status" value="1"/>
</dbReference>
<dbReference type="PROSITE" id="PS00170">
    <property type="entry name" value="CSA_PPIASE_1"/>
    <property type="match status" value="1"/>
</dbReference>
<evidence type="ECO:0000256" key="1">
    <source>
        <dbReference type="ARBA" id="ARBA00000971"/>
    </source>
</evidence>
<dbReference type="AlphaFoldDB" id="A0A0U9HNM4"/>
<dbReference type="PROSITE" id="PS50072">
    <property type="entry name" value="CSA_PPIASE_2"/>
    <property type="match status" value="1"/>
</dbReference>
<dbReference type="GO" id="GO:0005737">
    <property type="term" value="C:cytoplasm"/>
    <property type="evidence" value="ECO:0000318"/>
    <property type="project" value="GO_Central"/>
</dbReference>
<evidence type="ECO:0000256" key="2">
    <source>
        <dbReference type="ARBA" id="ARBA00007365"/>
    </source>
</evidence>
<dbReference type="EC" id="5.2.1.8" evidence="5"/>
<name>A0A0U9HNM4_KLENI</name>
<organism evidence="7 8">
    <name type="scientific">Klebsormidium nitens</name>
    <name type="common">Green alga</name>
    <name type="synonym">Ulothrix nitens</name>
    <dbReference type="NCBI Taxonomy" id="105231"/>
    <lineage>
        <taxon>Eukaryota</taxon>
        <taxon>Viridiplantae</taxon>
        <taxon>Streptophyta</taxon>
        <taxon>Klebsormidiophyceae</taxon>
        <taxon>Klebsormidiales</taxon>
        <taxon>Klebsormidiaceae</taxon>
        <taxon>Klebsormidium</taxon>
    </lineage>
</organism>
<proteinExistence type="inferred from homology"/>
<dbReference type="InterPro" id="IPR029000">
    <property type="entry name" value="Cyclophilin-like_dom_sf"/>
</dbReference>
<dbReference type="OrthoDB" id="193499at2759"/>
<gene>
    <name evidence="7" type="ORF">KFL_001330120</name>
</gene>
<comment type="catalytic activity">
    <reaction evidence="1 5">
        <text>[protein]-peptidylproline (omega=180) = [protein]-peptidylproline (omega=0)</text>
        <dbReference type="Rhea" id="RHEA:16237"/>
        <dbReference type="Rhea" id="RHEA-COMP:10747"/>
        <dbReference type="Rhea" id="RHEA-COMP:10748"/>
        <dbReference type="ChEBI" id="CHEBI:83833"/>
        <dbReference type="ChEBI" id="CHEBI:83834"/>
        <dbReference type="EC" id="5.2.1.8"/>
    </reaction>
</comment>
<dbReference type="GO" id="GO:0016018">
    <property type="term" value="F:cyclosporin A binding"/>
    <property type="evidence" value="ECO:0000318"/>
    <property type="project" value="GO_Central"/>
</dbReference>
<comment type="function">
    <text evidence="5">PPIases accelerate the folding of proteins. It catalyzes the cis-trans isomerization of proline imidic peptide bonds in oligopeptides.</text>
</comment>
<dbReference type="FunFam" id="2.40.100.10:FF:000002">
    <property type="entry name" value="Peptidyl-prolyl cis-trans isomerase"/>
    <property type="match status" value="1"/>
</dbReference>
<evidence type="ECO:0000259" key="6">
    <source>
        <dbReference type="PROSITE" id="PS50072"/>
    </source>
</evidence>
<dbReference type="Proteomes" id="UP000054558">
    <property type="component" value="Unassembled WGS sequence"/>
</dbReference>
<evidence type="ECO:0000256" key="4">
    <source>
        <dbReference type="ARBA" id="ARBA00023235"/>
    </source>
</evidence>
<dbReference type="PRINTS" id="PR00153">
    <property type="entry name" value="CSAPPISMRASE"/>
</dbReference>
<keyword evidence="8" id="KW-1185">Reference proteome</keyword>
<reference evidence="7 8" key="1">
    <citation type="journal article" date="2014" name="Nat. Commun.">
        <title>Klebsormidium flaccidum genome reveals primary factors for plant terrestrial adaptation.</title>
        <authorList>
            <person name="Hori K."/>
            <person name="Maruyama F."/>
            <person name="Fujisawa T."/>
            <person name="Togashi T."/>
            <person name="Yamamoto N."/>
            <person name="Seo M."/>
            <person name="Sato S."/>
            <person name="Yamada T."/>
            <person name="Mori H."/>
            <person name="Tajima N."/>
            <person name="Moriyama T."/>
            <person name="Ikeuchi M."/>
            <person name="Watanabe M."/>
            <person name="Wada H."/>
            <person name="Kobayashi K."/>
            <person name="Saito M."/>
            <person name="Masuda T."/>
            <person name="Sasaki-Sekimoto Y."/>
            <person name="Mashiguchi K."/>
            <person name="Awai K."/>
            <person name="Shimojima M."/>
            <person name="Masuda S."/>
            <person name="Iwai M."/>
            <person name="Nobusawa T."/>
            <person name="Narise T."/>
            <person name="Kondo S."/>
            <person name="Saito H."/>
            <person name="Sato R."/>
            <person name="Murakawa M."/>
            <person name="Ihara Y."/>
            <person name="Oshima-Yamada Y."/>
            <person name="Ohtaka K."/>
            <person name="Satoh M."/>
            <person name="Sonobe K."/>
            <person name="Ishii M."/>
            <person name="Ohtani R."/>
            <person name="Kanamori-Sato M."/>
            <person name="Honoki R."/>
            <person name="Miyazaki D."/>
            <person name="Mochizuki H."/>
            <person name="Umetsu J."/>
            <person name="Higashi K."/>
            <person name="Shibata D."/>
            <person name="Kamiya Y."/>
            <person name="Sato N."/>
            <person name="Nakamura Y."/>
            <person name="Tabata S."/>
            <person name="Ida S."/>
            <person name="Kurokawa K."/>
            <person name="Ohta H."/>
        </authorList>
    </citation>
    <scope>NUCLEOTIDE SEQUENCE [LARGE SCALE GENOMIC DNA]</scope>
    <source>
        <strain evidence="7 8">NIES-2285</strain>
    </source>
</reference>
<dbReference type="PANTHER" id="PTHR11071">
    <property type="entry name" value="PEPTIDYL-PROLYL CIS-TRANS ISOMERASE"/>
    <property type="match status" value="1"/>
</dbReference>
<keyword evidence="5" id="KW-0732">Signal</keyword>
<dbReference type="PIRSF" id="PIRSF001467">
    <property type="entry name" value="Peptidylpro_ismrse"/>
    <property type="match status" value="1"/>
</dbReference>
<feature type="domain" description="PPIase cyclophilin-type" evidence="6">
    <location>
        <begin position="43"/>
        <end position="206"/>
    </location>
</feature>
<accession>A0A0U9HNM4</accession>
<sequence>MALRGAALLTGIYILFVVFGSFAQPLEAKKSKKNLDEVTHKVYFDIGVDGKSIGRVEIGLFGNAVPKTVENFRALVTGEKGTGTSGKPLHYKGSTFHRIIPNFMIQGGDFTRGDGTGGESIYGAKFADENFKLTHTGPGVLSMANAGPDTNGSQFFITTVKTSWLDGRHVVFGKVVSGMDIIMQVEAQGSQSGKPKKKVEILDCGEVVQ</sequence>
<evidence type="ECO:0000256" key="5">
    <source>
        <dbReference type="RuleBase" id="RU363019"/>
    </source>
</evidence>
<dbReference type="InterPro" id="IPR020892">
    <property type="entry name" value="Cyclophilin-type_PPIase_CS"/>
</dbReference>
<comment type="similarity">
    <text evidence="2 5">Belongs to the cyclophilin-type PPIase family.</text>
</comment>
<dbReference type="SUPFAM" id="SSF50891">
    <property type="entry name" value="Cyclophilin-like"/>
    <property type="match status" value="1"/>
</dbReference>
<dbReference type="GO" id="GO:0003755">
    <property type="term" value="F:peptidyl-prolyl cis-trans isomerase activity"/>
    <property type="evidence" value="ECO:0000318"/>
    <property type="project" value="GO_Central"/>
</dbReference>
<dbReference type="STRING" id="105231.A0A0U9HNM4"/>
<keyword evidence="4 5" id="KW-0413">Isomerase</keyword>
<dbReference type="OMA" id="ENHEITH"/>
<dbReference type="EMBL" id="DF237082">
    <property type="protein sequence ID" value="GAQ83029.1"/>
    <property type="molecule type" value="Genomic_DNA"/>
</dbReference>
<dbReference type="InterPro" id="IPR024936">
    <property type="entry name" value="Cyclophilin-type_PPIase"/>
</dbReference>